<accession>A0ABY7QZE4</accession>
<gene>
    <name evidence="2" type="ORF">O6R08_02500</name>
</gene>
<keyword evidence="1" id="KW-0812">Transmembrane</keyword>
<evidence type="ECO:0000313" key="2">
    <source>
        <dbReference type="EMBL" id="WCC80413.1"/>
    </source>
</evidence>
<dbReference type="Pfam" id="PF14155">
    <property type="entry name" value="DUF4307"/>
    <property type="match status" value="1"/>
</dbReference>
<keyword evidence="1" id="KW-0472">Membrane</keyword>
<dbReference type="InterPro" id="IPR025443">
    <property type="entry name" value="DUF4307"/>
</dbReference>
<reference evidence="2 3" key="1">
    <citation type="submission" date="2023-06" db="EMBL/GenBank/DDBJ databases">
        <title>The Gram-positive Non-spore-bearing Anaerobic Bacilli of Human Feces.</title>
        <authorList>
            <person name="Eggerth A.H."/>
        </authorList>
    </citation>
    <scope>NUCLEOTIDE SEQUENCE [LARGE SCALE GENOMIC DNA]</scope>
    <source>
        <strain evidence="2 3">CBA3108</strain>
    </source>
</reference>
<evidence type="ECO:0000256" key="1">
    <source>
        <dbReference type="SAM" id="Phobius"/>
    </source>
</evidence>
<dbReference type="Proteomes" id="UP001212097">
    <property type="component" value="Chromosome"/>
</dbReference>
<name>A0ABY7QZE4_9ACTN</name>
<keyword evidence="1" id="KW-1133">Transmembrane helix</keyword>
<dbReference type="EMBL" id="CP115668">
    <property type="protein sequence ID" value="WCC80413.1"/>
    <property type="molecule type" value="Genomic_DNA"/>
</dbReference>
<evidence type="ECO:0000313" key="3">
    <source>
        <dbReference type="Proteomes" id="UP001212097"/>
    </source>
</evidence>
<keyword evidence="3" id="KW-1185">Reference proteome</keyword>
<proteinExistence type="predicted"/>
<sequence length="145" mass="15892">MGHVPTPINSEDQPLTDEDRERIANRYPKQNRTPWVVLILVLAVILIGWTVWAGLHHADQPVRASLHGYQAVSDTRVDVTINLHRPDPSVEGSCVLVATGADHVRVGETTVRFPASSSKDETIHASVKTFSRAVTAELAECGPIR</sequence>
<feature type="transmembrane region" description="Helical" evidence="1">
    <location>
        <begin position="35"/>
        <end position="55"/>
    </location>
</feature>
<protein>
    <submittedName>
        <fullName evidence="2">DUF4307 domain-containing protein</fullName>
    </submittedName>
</protein>
<dbReference type="RefSeq" id="WP_271418594.1">
    <property type="nucleotide sequence ID" value="NZ_CP115668.1"/>
</dbReference>
<organism evidence="2 3">
    <name type="scientific">Cutibacterium equinum</name>
    <dbReference type="NCBI Taxonomy" id="3016342"/>
    <lineage>
        <taxon>Bacteria</taxon>
        <taxon>Bacillati</taxon>
        <taxon>Actinomycetota</taxon>
        <taxon>Actinomycetes</taxon>
        <taxon>Propionibacteriales</taxon>
        <taxon>Propionibacteriaceae</taxon>
        <taxon>Cutibacterium</taxon>
    </lineage>
</organism>